<dbReference type="PANTHER" id="PTHR36152">
    <property type="entry name" value="CYTOPLASMIC PROTEIN-RELATED"/>
    <property type="match status" value="1"/>
</dbReference>
<evidence type="ECO:0000313" key="1">
    <source>
        <dbReference type="EMBL" id="TFW28278.1"/>
    </source>
</evidence>
<keyword evidence="2" id="KW-1185">Reference proteome</keyword>
<sequence>MAVDAYLQIEGIKGESMDDKHKDWIECLDVDFGVEQPRSPVVSTSGGHTSARAEFDEVLVTKFADLSTPILLQHCAMGKTIPKAKFEFFRADGNGTRVKYFEMVLENVLIGSVKPGLKPGGGMQEHMCLKFAKVKWTYTQQKISGGAGGSTMGGWDLSANKVIA</sequence>
<gene>
    <name evidence="1" type="ORF">E4O92_21755</name>
</gene>
<dbReference type="AlphaFoldDB" id="A0A4Y9SNU4"/>
<protein>
    <submittedName>
        <fullName evidence="1">Type VI secretion system tube protein Hcp</fullName>
    </submittedName>
</protein>
<dbReference type="RefSeq" id="WP_135191762.1">
    <property type="nucleotide sequence ID" value="NZ_SPUM01000140.1"/>
</dbReference>
<accession>A0A4Y9SNU4</accession>
<name>A0A4Y9SNU4_9BURK</name>
<dbReference type="InterPro" id="IPR008514">
    <property type="entry name" value="T6SS_Hcp"/>
</dbReference>
<dbReference type="OrthoDB" id="5066999at2"/>
<proteinExistence type="predicted"/>
<organism evidence="1 2">
    <name type="scientific">Massilia horti</name>
    <dbReference type="NCBI Taxonomy" id="2562153"/>
    <lineage>
        <taxon>Bacteria</taxon>
        <taxon>Pseudomonadati</taxon>
        <taxon>Pseudomonadota</taxon>
        <taxon>Betaproteobacteria</taxon>
        <taxon>Burkholderiales</taxon>
        <taxon>Oxalobacteraceae</taxon>
        <taxon>Telluria group</taxon>
        <taxon>Massilia</taxon>
    </lineage>
</organism>
<dbReference type="SUPFAM" id="SSF141452">
    <property type="entry name" value="Hcp1-like"/>
    <property type="match status" value="1"/>
</dbReference>
<comment type="caution">
    <text evidence="1">The sequence shown here is derived from an EMBL/GenBank/DDBJ whole genome shotgun (WGS) entry which is preliminary data.</text>
</comment>
<evidence type="ECO:0000313" key="2">
    <source>
        <dbReference type="Proteomes" id="UP000297258"/>
    </source>
</evidence>
<dbReference type="Gene3D" id="2.30.110.20">
    <property type="entry name" value="Hcp1-like"/>
    <property type="match status" value="1"/>
</dbReference>
<dbReference type="Proteomes" id="UP000297258">
    <property type="component" value="Unassembled WGS sequence"/>
</dbReference>
<dbReference type="InterPro" id="IPR036624">
    <property type="entry name" value="Hcp1-lik_sf"/>
</dbReference>
<dbReference type="NCBIfam" id="TIGR03344">
    <property type="entry name" value="VI_effect_Hcp1"/>
    <property type="match status" value="1"/>
</dbReference>
<reference evidence="1 2" key="1">
    <citation type="submission" date="2019-03" db="EMBL/GenBank/DDBJ databases">
        <title>Draft genome of Massilia hortus sp. nov., a novel bacterial species of the Oxalobacteraceae family.</title>
        <authorList>
            <person name="Peta V."/>
            <person name="Raths R."/>
            <person name="Bucking H."/>
        </authorList>
    </citation>
    <scope>NUCLEOTIDE SEQUENCE [LARGE SCALE GENOMIC DNA]</scope>
    <source>
        <strain evidence="1 2">ONC3</strain>
    </source>
</reference>
<dbReference type="EMBL" id="SPUM01000140">
    <property type="protein sequence ID" value="TFW28278.1"/>
    <property type="molecule type" value="Genomic_DNA"/>
</dbReference>
<dbReference type="InterPro" id="IPR053165">
    <property type="entry name" value="HSI-I_assembly_Hcp1"/>
</dbReference>
<dbReference type="PANTHER" id="PTHR36152:SF5">
    <property type="entry name" value="PROTEIN HCP1"/>
    <property type="match status" value="1"/>
</dbReference>
<dbReference type="Pfam" id="PF05638">
    <property type="entry name" value="T6SS_HCP"/>
    <property type="match status" value="1"/>
</dbReference>